<evidence type="ECO:0000256" key="11">
    <source>
        <dbReference type="ARBA" id="ARBA00023136"/>
    </source>
</evidence>
<dbReference type="CDD" id="cd07521">
    <property type="entry name" value="HAD_FCP1-like"/>
    <property type="match status" value="1"/>
</dbReference>
<evidence type="ECO:0000256" key="6">
    <source>
        <dbReference type="ARBA" id="ARBA00022927"/>
    </source>
</evidence>
<reference evidence="14 15" key="1">
    <citation type="journal article" date="2019" name="Genome Biol. Evol.">
        <title>Insights into the evolution of the New World diploid cottons (Gossypium, subgenus Houzingenia) based on genome sequencing.</title>
        <authorList>
            <person name="Grover C.E."/>
            <person name="Arick M.A. 2nd"/>
            <person name="Thrash A."/>
            <person name="Conover J.L."/>
            <person name="Sanders W.S."/>
            <person name="Peterson D.G."/>
            <person name="Frelichowski J.E."/>
            <person name="Scheffler J.A."/>
            <person name="Scheffler B.E."/>
            <person name="Wendel J.F."/>
        </authorList>
    </citation>
    <scope>NUCLEOTIDE SEQUENCE [LARGE SCALE GENOMIC DNA]</scope>
    <source>
        <strain evidence="14">57</strain>
        <tissue evidence="14">Leaf</tissue>
    </source>
</reference>
<evidence type="ECO:0000256" key="5">
    <source>
        <dbReference type="ARBA" id="ARBA00022792"/>
    </source>
</evidence>
<keyword evidence="5" id="KW-0999">Mitochondrion inner membrane</keyword>
<evidence type="ECO:0000256" key="4">
    <source>
        <dbReference type="ARBA" id="ARBA00022692"/>
    </source>
</evidence>
<evidence type="ECO:0000256" key="2">
    <source>
        <dbReference type="ARBA" id="ARBA00006344"/>
    </source>
</evidence>
<feature type="transmembrane region" description="Helical" evidence="12">
    <location>
        <begin position="131"/>
        <end position="150"/>
    </location>
</feature>
<organism evidence="14 15">
    <name type="scientific">Gossypium klotzschianum</name>
    <dbReference type="NCBI Taxonomy" id="34286"/>
    <lineage>
        <taxon>Eukaryota</taxon>
        <taxon>Viridiplantae</taxon>
        <taxon>Streptophyta</taxon>
        <taxon>Embryophyta</taxon>
        <taxon>Tracheophyta</taxon>
        <taxon>Spermatophyta</taxon>
        <taxon>Magnoliopsida</taxon>
        <taxon>eudicotyledons</taxon>
        <taxon>Gunneridae</taxon>
        <taxon>Pentapetalae</taxon>
        <taxon>rosids</taxon>
        <taxon>malvids</taxon>
        <taxon>Malvales</taxon>
        <taxon>Malvaceae</taxon>
        <taxon>Malvoideae</taxon>
        <taxon>Gossypium</taxon>
    </lineage>
</organism>
<evidence type="ECO:0000256" key="3">
    <source>
        <dbReference type="ARBA" id="ARBA00022448"/>
    </source>
</evidence>
<dbReference type="Gene3D" id="3.40.50.1000">
    <property type="entry name" value="HAD superfamily/HAD-like"/>
    <property type="match status" value="1"/>
</dbReference>
<dbReference type="SMART" id="SM00577">
    <property type="entry name" value="CPDc"/>
    <property type="match status" value="1"/>
</dbReference>
<keyword evidence="15" id="KW-1185">Reference proteome</keyword>
<evidence type="ECO:0000256" key="12">
    <source>
        <dbReference type="RuleBase" id="RU365079"/>
    </source>
</evidence>
<accession>A0A7J8VF43</accession>
<keyword evidence="3 12" id="KW-0813">Transport</keyword>
<name>A0A7J8VF43_9ROSI</name>
<dbReference type="PROSITE" id="PS50969">
    <property type="entry name" value="FCP1"/>
    <property type="match status" value="1"/>
</dbReference>
<proteinExistence type="inferred from homology"/>
<keyword evidence="4 12" id="KW-0812">Transmembrane</keyword>
<dbReference type="Proteomes" id="UP000593573">
    <property type="component" value="Unassembled WGS sequence"/>
</dbReference>
<comment type="function">
    <text evidence="12">Essential component of the TIM23 complex, a complex that mediates the translocation of transit peptide-containing proteins across the mitochondrial inner membrane.</text>
</comment>
<evidence type="ECO:0000259" key="13">
    <source>
        <dbReference type="PROSITE" id="PS50969"/>
    </source>
</evidence>
<protein>
    <recommendedName>
        <fullName evidence="12">Mitochondrial import inner membrane translocase subunit TIM50</fullName>
    </recommendedName>
</protein>
<keyword evidence="11 12" id="KW-0472">Membrane</keyword>
<dbReference type="InterPro" id="IPR050365">
    <property type="entry name" value="TIM50"/>
</dbReference>
<dbReference type="InterPro" id="IPR004274">
    <property type="entry name" value="FCP1_dom"/>
</dbReference>
<comment type="similarity">
    <text evidence="2 12">Belongs to the TIM50 family.</text>
</comment>
<evidence type="ECO:0000256" key="10">
    <source>
        <dbReference type="ARBA" id="ARBA00023128"/>
    </source>
</evidence>
<evidence type="ECO:0000256" key="7">
    <source>
        <dbReference type="ARBA" id="ARBA00022946"/>
    </source>
</evidence>
<evidence type="ECO:0000256" key="1">
    <source>
        <dbReference type="ARBA" id="ARBA00004434"/>
    </source>
</evidence>
<evidence type="ECO:0000313" key="15">
    <source>
        <dbReference type="Proteomes" id="UP000593573"/>
    </source>
</evidence>
<dbReference type="GO" id="GO:0005744">
    <property type="term" value="C:TIM23 mitochondrial import inner membrane translocase complex"/>
    <property type="evidence" value="ECO:0007669"/>
    <property type="project" value="UniProtKB-UniRule"/>
</dbReference>
<keyword evidence="7 12" id="KW-0809">Transit peptide</keyword>
<keyword evidence="10 12" id="KW-0496">Mitochondrion</keyword>
<dbReference type="InterPro" id="IPR023214">
    <property type="entry name" value="HAD_sf"/>
</dbReference>
<dbReference type="OrthoDB" id="287041at2759"/>
<dbReference type="PANTHER" id="PTHR12210">
    <property type="entry name" value="DULLARD PROTEIN PHOSPHATASE"/>
    <property type="match status" value="1"/>
</dbReference>
<keyword evidence="9 12" id="KW-0811">Translocation</keyword>
<sequence length="378" mass="42836">MSSIILRSRTISNYFSSKIISQRGLCSGVVSSSSDPSKGTIISSQSILSDQSTPPPPAPEVAPQVSGGKIWSFVKYGLIAGVTGTTGYAGYLSYKCSCEEVDHKAKALRAAASYTPSEDASAIDTEKKIPLVLIAVYYVGQLLICLHVLVQPQFIPRFFACNISVPAKALESYLDLRRLVEEHLLEYTEPTSDKLLPDLHPLEQHVFTLVLDLNETLLYTDWKRERGWRTFKRPGVDAFLEHLAKFYEIVVYSDQMNMYVDPVCERLDTDHCIRYRLSRGATKYQDGKHYRDLSKLNRDPAKILYVSAHAFDSSLQPENCVPIKPYKLETDDTALLDLIPFLEYVARNSPADIRQVLQSYERKDIAKEFLERSKEYQR</sequence>
<evidence type="ECO:0000256" key="8">
    <source>
        <dbReference type="ARBA" id="ARBA00022989"/>
    </source>
</evidence>
<dbReference type="Pfam" id="PF03031">
    <property type="entry name" value="NIF"/>
    <property type="match status" value="1"/>
</dbReference>
<dbReference type="GO" id="GO:0015031">
    <property type="term" value="P:protein transport"/>
    <property type="evidence" value="ECO:0007669"/>
    <property type="project" value="UniProtKB-KW"/>
</dbReference>
<dbReference type="InterPro" id="IPR036412">
    <property type="entry name" value="HAD-like_sf"/>
</dbReference>
<gene>
    <name evidence="14" type="ORF">Goklo_012957</name>
</gene>
<dbReference type="SUPFAM" id="SSF56784">
    <property type="entry name" value="HAD-like"/>
    <property type="match status" value="1"/>
</dbReference>
<comment type="subunit">
    <text evidence="12">Component of the TIM23 complex.</text>
</comment>
<dbReference type="AlphaFoldDB" id="A0A7J8VF43"/>
<keyword evidence="6 12" id="KW-0653">Protein transport</keyword>
<comment type="caution">
    <text evidence="14">The sequence shown here is derived from an EMBL/GenBank/DDBJ whole genome shotgun (WGS) entry which is preliminary data.</text>
</comment>
<keyword evidence="8 12" id="KW-1133">Transmembrane helix</keyword>
<feature type="domain" description="FCP1 homology" evidence="13">
    <location>
        <begin position="202"/>
        <end position="345"/>
    </location>
</feature>
<dbReference type="EMBL" id="JABFAB010000009">
    <property type="protein sequence ID" value="MBA0661044.1"/>
    <property type="molecule type" value="Genomic_DNA"/>
</dbReference>
<evidence type="ECO:0000256" key="9">
    <source>
        <dbReference type="ARBA" id="ARBA00023010"/>
    </source>
</evidence>
<dbReference type="FunFam" id="3.40.50.1000:FF:000019">
    <property type="entry name" value="Mitochondrial import inner membrane translocase subunit TIM50"/>
    <property type="match status" value="1"/>
</dbReference>
<comment type="subcellular location">
    <subcellularLocation>
        <location evidence="1 12">Mitochondrion inner membrane</location>
        <topology evidence="1 12">Single-pass membrane protein</topology>
    </subcellularLocation>
</comment>
<evidence type="ECO:0000313" key="14">
    <source>
        <dbReference type="EMBL" id="MBA0661044.1"/>
    </source>
</evidence>